<dbReference type="EMBL" id="PDNC01000083">
    <property type="protein sequence ID" value="PGH00598.1"/>
    <property type="molecule type" value="Genomic_DNA"/>
</dbReference>
<sequence>MPSKLGPQTGPSSRAVPVKVLHLSMPRTGSVSMMAAYKILGFTIYNGFMFGDRAGDQPLWERAIDAKFYGKGKPFAREDFDAFLGEFEVLSDVPVIGFTEEFVEMYPEAKIVLVDRDIDQWYHSYTTCVIAAYYTWRSLFMRYFLELFITARPGAVLNKLDFAMFNATTRAGRERNARDTYRRHYANVRRLVPKERLLEYKMGSGWEPLCEFLGTEVPGPEVKFPYLNEGENFDEMLRKVQNAMIRRQLKSIAVSPFFMVPLALGVAAWVWAKWWI</sequence>
<keyword evidence="1" id="KW-1133">Transmembrane helix</keyword>
<dbReference type="PANTHER" id="PTHR36978:SF4">
    <property type="entry name" value="P-LOOP CONTAINING NUCLEOSIDE TRIPHOSPHATE HYDROLASE PROTEIN"/>
    <property type="match status" value="1"/>
</dbReference>
<keyword evidence="3" id="KW-1185">Reference proteome</keyword>
<evidence type="ECO:0000256" key="1">
    <source>
        <dbReference type="SAM" id="Phobius"/>
    </source>
</evidence>
<dbReference type="InterPro" id="IPR027417">
    <property type="entry name" value="P-loop_NTPase"/>
</dbReference>
<dbReference type="SUPFAM" id="SSF52540">
    <property type="entry name" value="P-loop containing nucleoside triphosphate hydrolases"/>
    <property type="match status" value="1"/>
</dbReference>
<dbReference type="PANTHER" id="PTHR36978">
    <property type="entry name" value="P-LOOP CONTAINING NUCLEOTIDE TRIPHOSPHATE HYDROLASE"/>
    <property type="match status" value="1"/>
</dbReference>
<reference evidence="2 3" key="1">
    <citation type="submission" date="2017-10" db="EMBL/GenBank/DDBJ databases">
        <title>Comparative genomics in systemic dimorphic fungi from Ajellomycetaceae.</title>
        <authorList>
            <person name="Munoz J.F."/>
            <person name="Mcewen J.G."/>
            <person name="Clay O.K."/>
            <person name="Cuomo C.A."/>
        </authorList>
    </citation>
    <scope>NUCLEOTIDE SEQUENCE [LARGE SCALE GENOMIC DNA]</scope>
    <source>
        <strain evidence="2 3">UAMH130</strain>
    </source>
</reference>
<keyword evidence="1" id="KW-0472">Membrane</keyword>
<feature type="transmembrane region" description="Helical" evidence="1">
    <location>
        <begin position="252"/>
        <end position="272"/>
    </location>
</feature>
<dbReference type="Proteomes" id="UP000224080">
    <property type="component" value="Unassembled WGS sequence"/>
</dbReference>
<accession>A0A2B7WVX5</accession>
<gene>
    <name evidence="2" type="ORF">GX51_05697</name>
</gene>
<organism evidence="2 3">
    <name type="scientific">Blastomyces parvus</name>
    <dbReference type="NCBI Taxonomy" id="2060905"/>
    <lineage>
        <taxon>Eukaryota</taxon>
        <taxon>Fungi</taxon>
        <taxon>Dikarya</taxon>
        <taxon>Ascomycota</taxon>
        <taxon>Pezizomycotina</taxon>
        <taxon>Eurotiomycetes</taxon>
        <taxon>Eurotiomycetidae</taxon>
        <taxon>Onygenales</taxon>
        <taxon>Ajellomycetaceae</taxon>
        <taxon>Blastomyces</taxon>
    </lineage>
</organism>
<dbReference type="OrthoDB" id="408152at2759"/>
<evidence type="ECO:0000313" key="3">
    <source>
        <dbReference type="Proteomes" id="UP000224080"/>
    </source>
</evidence>
<name>A0A2B7WVX5_9EURO</name>
<dbReference type="Gene3D" id="3.40.50.300">
    <property type="entry name" value="P-loop containing nucleotide triphosphate hydrolases"/>
    <property type="match status" value="1"/>
</dbReference>
<dbReference type="Pfam" id="PF17784">
    <property type="entry name" value="Sulfotransfer_4"/>
    <property type="match status" value="1"/>
</dbReference>
<protein>
    <submittedName>
        <fullName evidence="2">Uncharacterized protein</fullName>
    </submittedName>
</protein>
<dbReference type="AlphaFoldDB" id="A0A2B7WVX5"/>
<comment type="caution">
    <text evidence="2">The sequence shown here is derived from an EMBL/GenBank/DDBJ whole genome shotgun (WGS) entry which is preliminary data.</text>
</comment>
<dbReference type="STRING" id="2060905.A0A2B7WVX5"/>
<proteinExistence type="predicted"/>
<dbReference type="InterPro" id="IPR040632">
    <property type="entry name" value="Sulfotransfer_4"/>
</dbReference>
<keyword evidence="1" id="KW-0812">Transmembrane</keyword>
<evidence type="ECO:0000313" key="2">
    <source>
        <dbReference type="EMBL" id="PGH00598.1"/>
    </source>
</evidence>